<sequence>MATVLAGASFGAAMIAAGFSNPAVVIAQLRFSNWHMMQAFLAATASSIVYYAVSDRAGWAKLTPRASAPLGLLPTTYDGNLLGGALLGAGMALSGSCPGTLFAQMAAGVHTGFYALAGALAGGVLWTGVLSPVVARRRKAPVTVTVNEYLGVSKPAAMLLYELVFSGVLVATARYAPARFPGTRLPGALGGVLISLSQLLSIATRGSMIGISGSYAELGGLLWATLTGDKAATPKGYPNVLFAVSAGAGAWALAALVPALVEAPAYEVAPAQAVLGGALMVLGARMAGGCTSGHGISGISLLSTSSLITIATTFVTGFAVANMIVKTLRLAAALLGRHLNLNLHLVLHERRQDHGRRRAHRAEIPLQHRPRRGKVGAVRQDVAHAHDVGHAGAGVGERLVNVGEGLLGLRRDVGGDLARGIVVPGISL</sequence>
<organism evidence="9 10">
    <name type="scientific">Cordyceps militaris</name>
    <name type="common">Caterpillar fungus</name>
    <name type="synonym">Clavaria militaris</name>
    <dbReference type="NCBI Taxonomy" id="73501"/>
    <lineage>
        <taxon>Eukaryota</taxon>
        <taxon>Fungi</taxon>
        <taxon>Dikarya</taxon>
        <taxon>Ascomycota</taxon>
        <taxon>Pezizomycotina</taxon>
        <taxon>Sordariomycetes</taxon>
        <taxon>Hypocreomycetidae</taxon>
        <taxon>Hypocreales</taxon>
        <taxon>Cordycipitaceae</taxon>
        <taxon>Cordyceps</taxon>
    </lineage>
</organism>
<evidence type="ECO:0000256" key="1">
    <source>
        <dbReference type="ARBA" id="ARBA00004429"/>
    </source>
</evidence>
<dbReference type="EMBL" id="CP023328">
    <property type="protein sequence ID" value="ATY67076.1"/>
    <property type="molecule type" value="Genomic_DNA"/>
</dbReference>
<evidence type="ECO:0000256" key="2">
    <source>
        <dbReference type="ARBA" id="ARBA00022448"/>
    </source>
</evidence>
<evidence type="ECO:0000256" key="3">
    <source>
        <dbReference type="ARBA" id="ARBA00022475"/>
    </source>
</evidence>
<gene>
    <name evidence="9" type="ORF">A9K55_000405</name>
</gene>
<dbReference type="Pfam" id="PF04143">
    <property type="entry name" value="Sulf_transp"/>
    <property type="match status" value="1"/>
</dbReference>
<dbReference type="PANTHER" id="PTHR30574:SF1">
    <property type="entry name" value="SULPHUR TRANSPORT DOMAIN-CONTAINING PROTEIN"/>
    <property type="match status" value="1"/>
</dbReference>
<keyword evidence="5 8" id="KW-0812">Transmembrane</keyword>
<evidence type="ECO:0000256" key="4">
    <source>
        <dbReference type="ARBA" id="ARBA00022519"/>
    </source>
</evidence>
<dbReference type="AlphaFoldDB" id="A0A2H4SVF0"/>
<feature type="transmembrane region" description="Helical" evidence="8">
    <location>
        <begin position="37"/>
        <end position="53"/>
    </location>
</feature>
<dbReference type="OrthoDB" id="4870370at2759"/>
<evidence type="ECO:0000313" key="10">
    <source>
        <dbReference type="Proteomes" id="UP000323067"/>
    </source>
</evidence>
<accession>A0A2H4SVF0</accession>
<feature type="transmembrane region" description="Helical" evidence="8">
    <location>
        <begin position="113"/>
        <end position="135"/>
    </location>
</feature>
<evidence type="ECO:0000256" key="8">
    <source>
        <dbReference type="SAM" id="Phobius"/>
    </source>
</evidence>
<keyword evidence="7 8" id="KW-0472">Membrane</keyword>
<protein>
    <submittedName>
        <fullName evidence="9">YeeE/YedE family protein</fullName>
    </submittedName>
</protein>
<dbReference type="InterPro" id="IPR007272">
    <property type="entry name" value="Sulf_transp_TsuA/YedE"/>
</dbReference>
<dbReference type="VEuPathDB" id="FungiDB:CCM_09030"/>
<feature type="transmembrane region" description="Helical" evidence="8">
    <location>
        <begin position="240"/>
        <end position="261"/>
    </location>
</feature>
<dbReference type="PANTHER" id="PTHR30574">
    <property type="entry name" value="INNER MEMBRANE PROTEIN YEDE"/>
    <property type="match status" value="1"/>
</dbReference>
<dbReference type="VEuPathDB" id="FungiDB:A9K55_000405"/>
<comment type="subcellular location">
    <subcellularLocation>
        <location evidence="1">Cell inner membrane</location>
        <topology evidence="1">Multi-pass membrane protein</topology>
    </subcellularLocation>
</comment>
<feature type="transmembrane region" description="Helical" evidence="8">
    <location>
        <begin position="155"/>
        <end position="173"/>
    </location>
</feature>
<keyword evidence="4" id="KW-0997">Cell inner membrane</keyword>
<evidence type="ECO:0000256" key="6">
    <source>
        <dbReference type="ARBA" id="ARBA00022989"/>
    </source>
</evidence>
<feature type="transmembrane region" description="Helical" evidence="8">
    <location>
        <begin position="267"/>
        <end position="287"/>
    </location>
</feature>
<dbReference type="Proteomes" id="UP000323067">
    <property type="component" value="Chromosome i"/>
</dbReference>
<evidence type="ECO:0000256" key="7">
    <source>
        <dbReference type="ARBA" id="ARBA00023136"/>
    </source>
</evidence>
<keyword evidence="2" id="KW-0813">Transport</keyword>
<feature type="transmembrane region" description="Helical" evidence="8">
    <location>
        <begin position="299"/>
        <end position="321"/>
    </location>
</feature>
<evidence type="ECO:0000313" key="9">
    <source>
        <dbReference type="EMBL" id="ATY67076.1"/>
    </source>
</evidence>
<dbReference type="GO" id="GO:0005886">
    <property type="term" value="C:plasma membrane"/>
    <property type="evidence" value="ECO:0007669"/>
    <property type="project" value="UniProtKB-SubCell"/>
</dbReference>
<keyword evidence="6 8" id="KW-1133">Transmembrane helix</keyword>
<evidence type="ECO:0000256" key="5">
    <source>
        <dbReference type="ARBA" id="ARBA00022692"/>
    </source>
</evidence>
<reference evidence="9 10" key="1">
    <citation type="journal article" date="2017" name="BMC Genomics">
        <title>Chromosome level assembly and secondary metabolite potential of the parasitic fungus Cordyceps militaris.</title>
        <authorList>
            <person name="Kramer G.J."/>
            <person name="Nodwell J.R."/>
        </authorList>
    </citation>
    <scope>NUCLEOTIDE SEQUENCE [LARGE SCALE GENOMIC DNA]</scope>
    <source>
        <strain evidence="9 10">ATCC 34164</strain>
    </source>
</reference>
<name>A0A2H4SVF0_CORMI</name>
<proteinExistence type="predicted"/>
<keyword evidence="3" id="KW-1003">Cell membrane</keyword>